<accession>A0ABN8HMB8</accession>
<feature type="domain" description="C2" evidence="6">
    <location>
        <begin position="600"/>
        <end position="744"/>
    </location>
</feature>
<evidence type="ECO:0000256" key="3">
    <source>
        <dbReference type="ARBA" id="ARBA00022737"/>
    </source>
</evidence>
<keyword evidence="4" id="KW-1133">Transmembrane helix</keyword>
<keyword evidence="2" id="KW-0812">Transmembrane</keyword>
<dbReference type="SMART" id="SM00239">
    <property type="entry name" value="C2"/>
    <property type="match status" value="2"/>
</dbReference>
<dbReference type="PANTHER" id="PTHR12546">
    <property type="entry name" value="FER-1-LIKE"/>
    <property type="match status" value="1"/>
</dbReference>
<dbReference type="InterPro" id="IPR037721">
    <property type="entry name" value="Ferlin"/>
</dbReference>
<keyword evidence="8" id="KW-1185">Reference proteome</keyword>
<sequence length="882" mass="101489">MMPVIDDRQDYEYAPKMKWYDMMIGNEVTGQVLMSVQVLQVPEKLLKTTIYSPVQESFFASGVRELENTEAVEPLPPTLIPKYSSYKVDIYWWGLRDLSVTRKPCVVLEIEDLTLKSDIISEKRNSCNFPNGRSSQTFEAPLDEAHYPPLSIRLYDSSTFGRTLFFGTYIVKNPMKYYVNWLPKDEREESLRSASIMSSSFTEVRQSLYIKKSNPIIKESTETISDTAIPLKSQVKPRKWQRLFSRREPSEEEYTLLPMFTNKEVKTPVKEIPSHEPKDWWMRYLCSQKIFESELELQSEFSKFKDWCSTLKLYNGNKTGIPEKDEQLHCGYLKAGIALYKWPPPSSTIAVSSYGVELNRGYFNDHPSNEPTKFLVRVYLVKAYNITSKDFTGKSSPYAVLNCGTKHLGDRTSHTMRTLNPIFGKMYEFSCTLPEDYLLTVALYDYDQNQPDELIGKTDIDLEDRIYSKHKGRVGLSLEYNMVGPYKWRDCIKPSAILEELCQKNHIPAPIYPGSSTVLVNGVEYRDNEKDRVYGSPVERRENICLTLLHNWHTLPICGYHLVPEHVETRTLYNPAKPGTEMGKLQMWIDIFPLDVGYFIPSPVDITPRKIEEFELRVIILNVNDIKLNDEDNKKSSDIYVRAWIGSVEQVQHTDVHYIYQGGVCNFNWCMVFNFQYQHAEGKLVTKEKGPFTEVEERIPPVLIVQVLDGDSTSSDDFLGNELGSLHLNLNSMPRGVNLVQTCTLDSMEKTKKISLFGLRTIRSWWPLKLIDRNTGSDMPAGSIELELTLLPKETAILMPLGVGRQMPCPIIRPMCQTKKKQDKNAKSRKCKLKCISGRGPTRFAHHFTARYGHSNSGEARTVLSTRVLKTLLRRSDRVRAY</sequence>
<proteinExistence type="predicted"/>
<protein>
    <recommendedName>
        <fullName evidence="6">C2 domain-containing protein</fullName>
    </recommendedName>
</protein>
<evidence type="ECO:0000256" key="5">
    <source>
        <dbReference type="ARBA" id="ARBA00023136"/>
    </source>
</evidence>
<gene>
    <name evidence="7" type="ORF">IPOD504_LOCUS402</name>
</gene>
<feature type="domain" description="C2" evidence="6">
    <location>
        <begin position="357"/>
        <end position="475"/>
    </location>
</feature>
<dbReference type="InterPro" id="IPR037724">
    <property type="entry name" value="C2E_Ferlin"/>
</dbReference>
<dbReference type="PROSITE" id="PS50004">
    <property type="entry name" value="C2"/>
    <property type="match status" value="2"/>
</dbReference>
<dbReference type="Proteomes" id="UP000837857">
    <property type="component" value="Chromosome 1"/>
</dbReference>
<evidence type="ECO:0000313" key="8">
    <source>
        <dbReference type="Proteomes" id="UP000837857"/>
    </source>
</evidence>
<dbReference type="InterPro" id="IPR037725">
    <property type="entry name" value="C2F_Ferlin"/>
</dbReference>
<keyword evidence="3" id="KW-0677">Repeat</keyword>
<evidence type="ECO:0000256" key="1">
    <source>
        <dbReference type="ARBA" id="ARBA00004167"/>
    </source>
</evidence>
<dbReference type="Pfam" id="PF00168">
    <property type="entry name" value="C2"/>
    <property type="match status" value="2"/>
</dbReference>
<dbReference type="PANTHER" id="PTHR12546:SF60">
    <property type="entry name" value="MISFIRE, ISOFORM F"/>
    <property type="match status" value="1"/>
</dbReference>
<dbReference type="CDD" id="cd08374">
    <property type="entry name" value="C2F_Ferlin"/>
    <property type="match status" value="1"/>
</dbReference>
<dbReference type="CDD" id="cd04037">
    <property type="entry name" value="C2E_Ferlin"/>
    <property type="match status" value="1"/>
</dbReference>
<name>A0ABN8HMB8_9NEOP</name>
<dbReference type="Pfam" id="PF22901">
    <property type="entry name" value="dsrm_Ferlin"/>
    <property type="match status" value="1"/>
</dbReference>
<evidence type="ECO:0000313" key="7">
    <source>
        <dbReference type="EMBL" id="CAH2035070.1"/>
    </source>
</evidence>
<feature type="non-terminal residue" evidence="7">
    <location>
        <position position="1"/>
    </location>
</feature>
<dbReference type="InterPro" id="IPR055072">
    <property type="entry name" value="Ferlin_DSRM"/>
</dbReference>
<evidence type="ECO:0000259" key="6">
    <source>
        <dbReference type="PROSITE" id="PS50004"/>
    </source>
</evidence>
<comment type="subcellular location">
    <subcellularLocation>
        <location evidence="1">Membrane</location>
        <topology evidence="1">Single-pass membrane protein</topology>
    </subcellularLocation>
</comment>
<reference evidence="7" key="1">
    <citation type="submission" date="2022-03" db="EMBL/GenBank/DDBJ databases">
        <authorList>
            <person name="Martin H S."/>
        </authorList>
    </citation>
    <scope>NUCLEOTIDE SEQUENCE</scope>
</reference>
<evidence type="ECO:0000256" key="4">
    <source>
        <dbReference type="ARBA" id="ARBA00022989"/>
    </source>
</evidence>
<evidence type="ECO:0000256" key="2">
    <source>
        <dbReference type="ARBA" id="ARBA00022692"/>
    </source>
</evidence>
<keyword evidence="5" id="KW-0472">Membrane</keyword>
<dbReference type="InterPro" id="IPR035892">
    <property type="entry name" value="C2_domain_sf"/>
</dbReference>
<organism evidence="7 8">
    <name type="scientific">Iphiclides podalirius</name>
    <name type="common">scarce swallowtail</name>
    <dbReference type="NCBI Taxonomy" id="110791"/>
    <lineage>
        <taxon>Eukaryota</taxon>
        <taxon>Metazoa</taxon>
        <taxon>Ecdysozoa</taxon>
        <taxon>Arthropoda</taxon>
        <taxon>Hexapoda</taxon>
        <taxon>Insecta</taxon>
        <taxon>Pterygota</taxon>
        <taxon>Neoptera</taxon>
        <taxon>Endopterygota</taxon>
        <taxon>Lepidoptera</taxon>
        <taxon>Glossata</taxon>
        <taxon>Ditrysia</taxon>
        <taxon>Papilionoidea</taxon>
        <taxon>Papilionidae</taxon>
        <taxon>Papilioninae</taxon>
        <taxon>Iphiclides</taxon>
    </lineage>
</organism>
<dbReference type="EMBL" id="OW152813">
    <property type="protein sequence ID" value="CAH2035070.1"/>
    <property type="molecule type" value="Genomic_DNA"/>
</dbReference>
<dbReference type="Gene3D" id="2.60.40.150">
    <property type="entry name" value="C2 domain"/>
    <property type="match status" value="2"/>
</dbReference>
<dbReference type="SUPFAM" id="SSF49562">
    <property type="entry name" value="C2 domain (Calcium/lipid-binding domain, CaLB)"/>
    <property type="match status" value="2"/>
</dbReference>
<dbReference type="InterPro" id="IPR000008">
    <property type="entry name" value="C2_dom"/>
</dbReference>